<evidence type="ECO:0000256" key="1">
    <source>
        <dbReference type="SAM" id="Phobius"/>
    </source>
</evidence>
<evidence type="ECO:0000313" key="3">
    <source>
        <dbReference type="Proteomes" id="UP000794436"/>
    </source>
</evidence>
<sequence length="179" mass="20480">MALFRSFDVLFSVSECLAGIILVCDLHCWDYRCVNVITWVLWFLWVLCLDALTPPARHYLRFKKFAATPIQLFLLYAYLGVPLVLYVFVDPKLTSRLVYSVNSVEIRTDTLAVARMLTLALWQTRLLWDLGVRDDSEFIFLRDLVEYTVPRDVASSSDDGLRASSANAIVPRAVVQPKD</sequence>
<reference evidence="2" key="1">
    <citation type="submission" date="2019-03" db="EMBL/GenBank/DDBJ databases">
        <title>Long read genome sequence of the mycoparasitic Pythium oligandrum ATCC 38472 isolated from sugarbeet rhizosphere.</title>
        <authorList>
            <person name="Gaulin E."/>
        </authorList>
    </citation>
    <scope>NUCLEOTIDE SEQUENCE</scope>
    <source>
        <strain evidence="2">ATCC 38472_TT</strain>
    </source>
</reference>
<protein>
    <submittedName>
        <fullName evidence="2">Uncharacterized protein</fullName>
    </submittedName>
</protein>
<keyword evidence="1" id="KW-1133">Transmembrane helix</keyword>
<evidence type="ECO:0000313" key="2">
    <source>
        <dbReference type="EMBL" id="TMW57080.1"/>
    </source>
</evidence>
<feature type="transmembrane region" description="Helical" evidence="1">
    <location>
        <begin position="65"/>
        <end position="89"/>
    </location>
</feature>
<accession>A0A8K1C672</accession>
<keyword evidence="1" id="KW-0472">Membrane</keyword>
<keyword evidence="1" id="KW-0812">Transmembrane</keyword>
<gene>
    <name evidence="2" type="ORF">Poli38472_003005</name>
</gene>
<comment type="caution">
    <text evidence="2">The sequence shown here is derived from an EMBL/GenBank/DDBJ whole genome shotgun (WGS) entry which is preliminary data.</text>
</comment>
<dbReference type="OrthoDB" id="10579076at2759"/>
<name>A0A8K1C672_PYTOL</name>
<dbReference type="EMBL" id="SPLM01000144">
    <property type="protein sequence ID" value="TMW57080.1"/>
    <property type="molecule type" value="Genomic_DNA"/>
</dbReference>
<proteinExistence type="predicted"/>
<feature type="transmembrane region" description="Helical" evidence="1">
    <location>
        <begin position="36"/>
        <end position="53"/>
    </location>
</feature>
<organism evidence="2 3">
    <name type="scientific">Pythium oligandrum</name>
    <name type="common">Mycoparasitic fungus</name>
    <dbReference type="NCBI Taxonomy" id="41045"/>
    <lineage>
        <taxon>Eukaryota</taxon>
        <taxon>Sar</taxon>
        <taxon>Stramenopiles</taxon>
        <taxon>Oomycota</taxon>
        <taxon>Peronosporomycetes</taxon>
        <taxon>Pythiales</taxon>
        <taxon>Pythiaceae</taxon>
        <taxon>Pythium</taxon>
    </lineage>
</organism>
<keyword evidence="3" id="KW-1185">Reference proteome</keyword>
<dbReference type="Proteomes" id="UP000794436">
    <property type="component" value="Unassembled WGS sequence"/>
</dbReference>
<dbReference type="AlphaFoldDB" id="A0A8K1C672"/>